<proteinExistence type="predicted"/>
<protein>
    <submittedName>
        <fullName evidence="3">Uncharacterized protein</fullName>
    </submittedName>
</protein>
<dbReference type="AlphaFoldDB" id="A0A914RNA8"/>
<dbReference type="WBParaSite" id="PEQ_0000787201-mRNA-1">
    <property type="protein sequence ID" value="PEQ_0000787201-mRNA-1"/>
    <property type="gene ID" value="PEQ_0000787201"/>
</dbReference>
<sequence>MELYFEFICPGKMTLNWFELRFSLPYLQGMERLIASDEESWREEEKEATRVDRYTQVKLNFLLLALVSFALNSDLRIAITDCLALRDVERMPSKPSRAYLELLDWSVFHSYPATLMVTIDLLLHFCTAILLVIRNSKLLKRAITKLATDAK</sequence>
<organism evidence="2 3">
    <name type="scientific">Parascaris equorum</name>
    <name type="common">Equine roundworm</name>
    <dbReference type="NCBI Taxonomy" id="6256"/>
    <lineage>
        <taxon>Eukaryota</taxon>
        <taxon>Metazoa</taxon>
        <taxon>Ecdysozoa</taxon>
        <taxon>Nematoda</taxon>
        <taxon>Chromadorea</taxon>
        <taxon>Rhabditida</taxon>
        <taxon>Spirurina</taxon>
        <taxon>Ascaridomorpha</taxon>
        <taxon>Ascaridoidea</taxon>
        <taxon>Ascarididae</taxon>
        <taxon>Parascaris</taxon>
    </lineage>
</organism>
<feature type="transmembrane region" description="Helical" evidence="1">
    <location>
        <begin position="111"/>
        <end position="133"/>
    </location>
</feature>
<evidence type="ECO:0000313" key="2">
    <source>
        <dbReference type="Proteomes" id="UP000887564"/>
    </source>
</evidence>
<evidence type="ECO:0000256" key="1">
    <source>
        <dbReference type="SAM" id="Phobius"/>
    </source>
</evidence>
<keyword evidence="1" id="KW-0472">Membrane</keyword>
<reference evidence="3" key="1">
    <citation type="submission" date="2022-11" db="UniProtKB">
        <authorList>
            <consortium name="WormBaseParasite"/>
        </authorList>
    </citation>
    <scope>IDENTIFICATION</scope>
</reference>
<keyword evidence="1" id="KW-0812">Transmembrane</keyword>
<accession>A0A914RNA8</accession>
<keyword evidence="1" id="KW-1133">Transmembrane helix</keyword>
<dbReference type="Proteomes" id="UP000887564">
    <property type="component" value="Unplaced"/>
</dbReference>
<keyword evidence="2" id="KW-1185">Reference proteome</keyword>
<evidence type="ECO:0000313" key="3">
    <source>
        <dbReference type="WBParaSite" id="PEQ_0000787201-mRNA-1"/>
    </source>
</evidence>
<name>A0A914RNA8_PAREQ</name>